<evidence type="ECO:0000313" key="5">
    <source>
        <dbReference type="Proteomes" id="UP000324897"/>
    </source>
</evidence>
<dbReference type="OrthoDB" id="1729737at2759"/>
<dbReference type="EMBL" id="RWGY01000007">
    <property type="protein sequence ID" value="TVU37928.1"/>
    <property type="molecule type" value="Genomic_DNA"/>
</dbReference>
<evidence type="ECO:0000256" key="2">
    <source>
        <dbReference type="ARBA" id="ARBA00024198"/>
    </source>
</evidence>
<feature type="compositionally biased region" description="Basic and acidic residues" evidence="3">
    <location>
        <begin position="93"/>
        <end position="103"/>
    </location>
</feature>
<keyword evidence="5" id="KW-1185">Reference proteome</keyword>
<protein>
    <recommendedName>
        <fullName evidence="6">NGR2</fullName>
    </recommendedName>
</protein>
<proteinExistence type="inferred from homology"/>
<evidence type="ECO:0008006" key="6">
    <source>
        <dbReference type="Google" id="ProtNLM"/>
    </source>
</evidence>
<dbReference type="InterPro" id="IPR044683">
    <property type="entry name" value="LAZY"/>
</dbReference>
<reference evidence="4 5" key="1">
    <citation type="journal article" date="2019" name="Sci. Rep.">
        <title>A high-quality genome of Eragrostis curvula grass provides insights into Poaceae evolution and supports new strategies to enhance forage quality.</title>
        <authorList>
            <person name="Carballo J."/>
            <person name="Santos B.A.C.M."/>
            <person name="Zappacosta D."/>
            <person name="Garbus I."/>
            <person name="Selva J.P."/>
            <person name="Gallo C.A."/>
            <person name="Diaz A."/>
            <person name="Albertini E."/>
            <person name="Caccamo M."/>
            <person name="Echenique V."/>
        </authorList>
    </citation>
    <scope>NUCLEOTIDE SEQUENCE [LARGE SCALE GENOMIC DNA]</scope>
    <source>
        <strain evidence="5">cv. Victoria</strain>
        <tissue evidence="4">Leaf</tissue>
    </source>
</reference>
<feature type="non-terminal residue" evidence="4">
    <location>
        <position position="353"/>
    </location>
</feature>
<name>A0A5J9VQ59_9POAL</name>
<keyword evidence="1" id="KW-0341">Growth regulation</keyword>
<feature type="region of interest" description="Disordered" evidence="3">
    <location>
        <begin position="89"/>
        <end position="131"/>
    </location>
</feature>
<sequence>MGVSSQLLARFLVCTEDCSSIYLFRFRVVDIVALACALQIINWVQNRLNGKQEKRRSEAAVRSSARGDYLACMHAFPTSDNVPAREISCRQQDAGRDREEKSGGEWPQGILSIGTLGNESPPHAAAEGGASSLLQGDVPDFTIEEVKKLQDALNKLLRRAKSKSSARGSAATDDDRQLPLDRFLNCPSSLEVDRRLSLRHAAGENGEFSPDTQIILSKARDLLVNSNGAAIKQKSFKFLLKKMFACRGGFGPAPTLKDPVESRMEKLFRTMLQKKMSARPSSANAASSRKYYLEDKPSGRMQRDRRLGEEEEDDDKGSDSFKWDKTDTDCKHTHCSGDLKRDDGFNSLWYMHG</sequence>
<dbReference type="PANTHER" id="PTHR34045:SF3">
    <property type="entry name" value="PROTEIN LAZY 4"/>
    <property type="match status" value="1"/>
</dbReference>
<gene>
    <name evidence="4" type="ORF">EJB05_11272</name>
</gene>
<dbReference type="AlphaFoldDB" id="A0A5J9VQ59"/>
<organism evidence="4 5">
    <name type="scientific">Eragrostis curvula</name>
    <name type="common">weeping love grass</name>
    <dbReference type="NCBI Taxonomy" id="38414"/>
    <lineage>
        <taxon>Eukaryota</taxon>
        <taxon>Viridiplantae</taxon>
        <taxon>Streptophyta</taxon>
        <taxon>Embryophyta</taxon>
        <taxon>Tracheophyta</taxon>
        <taxon>Spermatophyta</taxon>
        <taxon>Magnoliopsida</taxon>
        <taxon>Liliopsida</taxon>
        <taxon>Poales</taxon>
        <taxon>Poaceae</taxon>
        <taxon>PACMAD clade</taxon>
        <taxon>Chloridoideae</taxon>
        <taxon>Eragrostideae</taxon>
        <taxon>Eragrostidinae</taxon>
        <taxon>Eragrostis</taxon>
    </lineage>
</organism>
<feature type="compositionally biased region" description="Basic and acidic residues" evidence="3">
    <location>
        <begin position="291"/>
        <end position="308"/>
    </location>
</feature>
<feature type="region of interest" description="Disordered" evidence="3">
    <location>
        <begin position="275"/>
        <end position="343"/>
    </location>
</feature>
<dbReference type="PANTHER" id="PTHR34045">
    <property type="entry name" value="OS03G0406300 PROTEIN"/>
    <property type="match status" value="1"/>
</dbReference>
<dbReference type="GO" id="GO:0040008">
    <property type="term" value="P:regulation of growth"/>
    <property type="evidence" value="ECO:0007669"/>
    <property type="project" value="InterPro"/>
</dbReference>
<dbReference type="Gramene" id="TVU37928">
    <property type="protein sequence ID" value="TVU37928"/>
    <property type="gene ID" value="EJB05_11272"/>
</dbReference>
<dbReference type="Proteomes" id="UP000324897">
    <property type="component" value="Chromosome 4"/>
</dbReference>
<evidence type="ECO:0000256" key="1">
    <source>
        <dbReference type="ARBA" id="ARBA00022604"/>
    </source>
</evidence>
<evidence type="ECO:0000256" key="3">
    <source>
        <dbReference type="SAM" id="MobiDB-lite"/>
    </source>
</evidence>
<comment type="caution">
    <text evidence="4">The sequence shown here is derived from an EMBL/GenBank/DDBJ whole genome shotgun (WGS) entry which is preliminary data.</text>
</comment>
<feature type="compositionally biased region" description="Basic and acidic residues" evidence="3">
    <location>
        <begin position="317"/>
        <end position="343"/>
    </location>
</feature>
<feature type="compositionally biased region" description="Low complexity" evidence="3">
    <location>
        <begin position="278"/>
        <end position="289"/>
    </location>
</feature>
<dbReference type="GO" id="GO:0009630">
    <property type="term" value="P:gravitropism"/>
    <property type="evidence" value="ECO:0007669"/>
    <property type="project" value="InterPro"/>
</dbReference>
<feature type="non-terminal residue" evidence="4">
    <location>
        <position position="1"/>
    </location>
</feature>
<accession>A0A5J9VQ59</accession>
<evidence type="ECO:0000313" key="4">
    <source>
        <dbReference type="EMBL" id="TVU37928.1"/>
    </source>
</evidence>
<comment type="similarity">
    <text evidence="2">Belongs to the LAZY family.</text>
</comment>